<keyword evidence="2 6" id="KW-0812">Transmembrane</keyword>
<evidence type="ECO:0000256" key="2">
    <source>
        <dbReference type="ARBA" id="ARBA00022692"/>
    </source>
</evidence>
<dbReference type="Proteomes" id="UP000823872">
    <property type="component" value="Chromosome C2"/>
</dbReference>
<dbReference type="InterPro" id="IPR007667">
    <property type="entry name" value="Hypoxia_induced_domain"/>
</dbReference>
<dbReference type="PANTHER" id="PTHR12297:SF5">
    <property type="entry name" value="HIG1 DOMAIN FAMILY MEMBER 1A, MITOCHONDRIAL"/>
    <property type="match status" value="1"/>
</dbReference>
<evidence type="ECO:0000256" key="3">
    <source>
        <dbReference type="ARBA" id="ARBA00022989"/>
    </source>
</evidence>
<keyword evidence="9" id="KW-1185">Reference proteome</keyword>
<name>A0ABI7X067_FELCA</name>
<feature type="region of interest" description="Disordered" evidence="5">
    <location>
        <begin position="25"/>
        <end position="156"/>
    </location>
</feature>
<feature type="compositionally biased region" description="Basic residues" evidence="5">
    <location>
        <begin position="87"/>
        <end position="99"/>
    </location>
</feature>
<reference evidence="8" key="2">
    <citation type="submission" date="2025-08" db="UniProtKB">
        <authorList>
            <consortium name="Ensembl"/>
        </authorList>
    </citation>
    <scope>IDENTIFICATION</scope>
    <source>
        <strain evidence="8">breed Abyssinian</strain>
    </source>
</reference>
<evidence type="ECO:0000256" key="6">
    <source>
        <dbReference type="SAM" id="Phobius"/>
    </source>
</evidence>
<evidence type="ECO:0000256" key="4">
    <source>
        <dbReference type="ARBA" id="ARBA00023136"/>
    </source>
</evidence>
<dbReference type="GeneTree" id="ENSGT00940000154276"/>
<reference evidence="8" key="3">
    <citation type="submission" date="2025-09" db="UniProtKB">
        <authorList>
            <consortium name="Ensembl"/>
        </authorList>
    </citation>
    <scope>IDENTIFICATION</scope>
    <source>
        <strain evidence="8">breed Abyssinian</strain>
    </source>
</reference>
<keyword evidence="4 6" id="KW-0472">Membrane</keyword>
<feature type="transmembrane region" description="Helical" evidence="6">
    <location>
        <begin position="277"/>
        <end position="295"/>
    </location>
</feature>
<dbReference type="Pfam" id="PF04588">
    <property type="entry name" value="HIG_1_N"/>
    <property type="match status" value="1"/>
</dbReference>
<sequence length="304" mass="33110">MAAPTRVQAPRRAPREAPQHVFVAADNHQTSGKDRALRRPAAVGARESRNVLPRASQELAATETPHVRPRQARARDTAFAELAAAARGKKRERNLRSRQPKSQGRWSPRVNFARRTLTPDVIPTREPGTLSHSRRASPPANPGPAPPTAHTHAPTGTLACRPLVSDWLGSGVGGTKRSRLYSGRGREPETGWNLTTVWSLRVPVTADSSVTMSTGTDVSLSSYDEDQGSKLIRKAREAPFVPIGMAGFAAIVAYGLYRLKSRGNTKMSVHLIHMRVAAQGFVVGAMTLGMGYSMYKEFWAKPKP</sequence>
<keyword evidence="3 6" id="KW-1133">Transmembrane helix</keyword>
<evidence type="ECO:0000256" key="5">
    <source>
        <dbReference type="SAM" id="MobiDB-lite"/>
    </source>
</evidence>
<dbReference type="Gene3D" id="6.10.140.1320">
    <property type="match status" value="1"/>
</dbReference>
<evidence type="ECO:0000256" key="1">
    <source>
        <dbReference type="ARBA" id="ARBA00004325"/>
    </source>
</evidence>
<reference evidence="8 9" key="1">
    <citation type="submission" date="2021-02" db="EMBL/GenBank/DDBJ databases">
        <title>Safari Cat Assemblies.</title>
        <authorList>
            <person name="Bredemeyer K.R."/>
            <person name="Murphy W.J."/>
        </authorList>
    </citation>
    <scope>NUCLEOTIDE SEQUENCE [LARGE SCALE GENOMIC DNA]</scope>
</reference>
<protein>
    <recommendedName>
        <fullName evidence="7">HIG1 domain-containing protein</fullName>
    </recommendedName>
</protein>
<dbReference type="PANTHER" id="PTHR12297">
    <property type="entry name" value="HYPOXIA-INDUCBILE GENE 1 HIG1 -RELATED"/>
    <property type="match status" value="1"/>
</dbReference>
<dbReference type="PROSITE" id="PS51503">
    <property type="entry name" value="HIG1"/>
    <property type="match status" value="1"/>
</dbReference>
<proteinExistence type="predicted"/>
<dbReference type="Ensembl" id="ENSFCTT00005024487.1">
    <property type="protein sequence ID" value="ENSFCTP00005015938.1"/>
    <property type="gene ID" value="ENSFCTG00005008766.1"/>
</dbReference>
<comment type="subcellular location">
    <subcellularLocation>
        <location evidence="1">Mitochondrion membrane</location>
    </subcellularLocation>
</comment>
<organism evidence="8 9">
    <name type="scientific">Felis catus</name>
    <name type="common">Cat</name>
    <name type="synonym">Felis silvestris catus</name>
    <dbReference type="NCBI Taxonomy" id="9685"/>
    <lineage>
        <taxon>Eukaryota</taxon>
        <taxon>Metazoa</taxon>
        <taxon>Chordata</taxon>
        <taxon>Craniata</taxon>
        <taxon>Vertebrata</taxon>
        <taxon>Euteleostomi</taxon>
        <taxon>Mammalia</taxon>
        <taxon>Eutheria</taxon>
        <taxon>Laurasiatheria</taxon>
        <taxon>Carnivora</taxon>
        <taxon>Feliformia</taxon>
        <taxon>Felidae</taxon>
        <taxon>Felinae</taxon>
        <taxon>Felis</taxon>
    </lineage>
</organism>
<evidence type="ECO:0000259" key="7">
    <source>
        <dbReference type="PROSITE" id="PS51503"/>
    </source>
</evidence>
<feature type="transmembrane region" description="Helical" evidence="6">
    <location>
        <begin position="238"/>
        <end position="257"/>
    </location>
</feature>
<dbReference type="InterPro" id="IPR050355">
    <property type="entry name" value="RCF1"/>
</dbReference>
<accession>A0ABI7X067</accession>
<evidence type="ECO:0000313" key="9">
    <source>
        <dbReference type="Proteomes" id="UP000823872"/>
    </source>
</evidence>
<feature type="domain" description="HIG1" evidence="7">
    <location>
        <begin position="212"/>
        <end position="304"/>
    </location>
</feature>
<evidence type="ECO:0000313" key="8">
    <source>
        <dbReference type="Ensembl" id="ENSFCTP00005015938.1"/>
    </source>
</evidence>